<dbReference type="Pfam" id="PF01590">
    <property type="entry name" value="GAF"/>
    <property type="match status" value="1"/>
</dbReference>
<evidence type="ECO:0000313" key="3">
    <source>
        <dbReference type="EMBL" id="MFC1435741.1"/>
    </source>
</evidence>
<name>A0ABV6XBX3_9ACTN</name>
<evidence type="ECO:0000313" key="4">
    <source>
        <dbReference type="Proteomes" id="UP001592530"/>
    </source>
</evidence>
<protein>
    <submittedName>
        <fullName evidence="3">PP2C family protein-serine/threonine phosphatase</fullName>
        <ecNumber evidence="3">3.1.3.16</ecNumber>
    </submittedName>
</protein>
<dbReference type="Pfam" id="PF13185">
    <property type="entry name" value="GAF_2"/>
    <property type="match status" value="1"/>
</dbReference>
<keyword evidence="1 3" id="KW-0378">Hydrolase</keyword>
<evidence type="ECO:0000256" key="1">
    <source>
        <dbReference type="ARBA" id="ARBA00022801"/>
    </source>
</evidence>
<dbReference type="Pfam" id="PF07228">
    <property type="entry name" value="SpoIIE"/>
    <property type="match status" value="1"/>
</dbReference>
<reference evidence="3 4" key="1">
    <citation type="submission" date="2024-09" db="EMBL/GenBank/DDBJ databases">
        <authorList>
            <person name="Lee S.D."/>
        </authorList>
    </citation>
    <scope>NUCLEOTIDE SEQUENCE [LARGE SCALE GENOMIC DNA]</scope>
    <source>
        <strain evidence="3 4">N1-3</strain>
    </source>
</reference>
<comment type="caution">
    <text evidence="3">The sequence shown here is derived from an EMBL/GenBank/DDBJ whole genome shotgun (WGS) entry which is preliminary data.</text>
</comment>
<dbReference type="SUPFAM" id="SSF55781">
    <property type="entry name" value="GAF domain-like"/>
    <property type="match status" value="2"/>
</dbReference>
<dbReference type="EMBL" id="JBHEZY010000021">
    <property type="protein sequence ID" value="MFC1435741.1"/>
    <property type="molecule type" value="Genomic_DNA"/>
</dbReference>
<dbReference type="Gene3D" id="3.30.450.40">
    <property type="match status" value="2"/>
</dbReference>
<dbReference type="PANTHER" id="PTHR43156:SF2">
    <property type="entry name" value="STAGE II SPORULATION PROTEIN E"/>
    <property type="match status" value="1"/>
</dbReference>
<organism evidence="3 4">
    <name type="scientific">Streptacidiphilus alkalitolerans</name>
    <dbReference type="NCBI Taxonomy" id="3342712"/>
    <lineage>
        <taxon>Bacteria</taxon>
        <taxon>Bacillati</taxon>
        <taxon>Actinomycetota</taxon>
        <taxon>Actinomycetes</taxon>
        <taxon>Kitasatosporales</taxon>
        <taxon>Streptomycetaceae</taxon>
        <taxon>Streptacidiphilus</taxon>
    </lineage>
</organism>
<feature type="domain" description="PPM-type phosphatase" evidence="2">
    <location>
        <begin position="332"/>
        <end position="556"/>
    </location>
</feature>
<dbReference type="Proteomes" id="UP001592530">
    <property type="component" value="Unassembled WGS sequence"/>
</dbReference>
<dbReference type="EC" id="3.1.3.16" evidence="3"/>
<evidence type="ECO:0000259" key="2">
    <source>
        <dbReference type="SMART" id="SM00331"/>
    </source>
</evidence>
<dbReference type="GO" id="GO:0004722">
    <property type="term" value="F:protein serine/threonine phosphatase activity"/>
    <property type="evidence" value="ECO:0007669"/>
    <property type="project" value="UniProtKB-EC"/>
</dbReference>
<dbReference type="InterPro" id="IPR001932">
    <property type="entry name" value="PPM-type_phosphatase-like_dom"/>
</dbReference>
<dbReference type="InterPro" id="IPR052016">
    <property type="entry name" value="Bact_Sigma-Reg"/>
</dbReference>
<dbReference type="InterPro" id="IPR003018">
    <property type="entry name" value="GAF"/>
</dbReference>
<dbReference type="InterPro" id="IPR029016">
    <property type="entry name" value="GAF-like_dom_sf"/>
</dbReference>
<dbReference type="SMART" id="SM00331">
    <property type="entry name" value="PP2C_SIG"/>
    <property type="match status" value="1"/>
</dbReference>
<accession>A0ABV6XBX3</accession>
<dbReference type="PANTHER" id="PTHR43156">
    <property type="entry name" value="STAGE II SPORULATION PROTEIN E-RELATED"/>
    <property type="match status" value="1"/>
</dbReference>
<proteinExistence type="predicted"/>
<dbReference type="RefSeq" id="WP_380559108.1">
    <property type="nucleotide sequence ID" value="NZ_JBHEZY010000021.1"/>
</dbReference>
<dbReference type="SUPFAM" id="SSF81606">
    <property type="entry name" value="PP2C-like"/>
    <property type="match status" value="1"/>
</dbReference>
<dbReference type="InterPro" id="IPR036457">
    <property type="entry name" value="PPM-type-like_dom_sf"/>
</dbReference>
<sequence length="560" mass="59162">MTTRLLDVPVALIALREGENLVFPAIAGPATWLGHGAPQDSPSVQVLVRQVVAAAAPVLIDDTRTSEPSAGTVAAFAGLPLTDDQDATLGVLCAIDTTSHPWTPQQYENLADLAAACSAELRLRIASQRATGAQHRAQSQTHQVRQDLTSAELLLRAAEELTGSATVDQVHGRVRSLVSGALKPSYIGLLLLEGDELLRLPDLDAVLPPESVERMDRGAGFAAARALRERRMVAVPDRAHLVRHYGPAPVAAFDSLGIASAVCLPMVAARGPVGVLVLGWDTDHTVGLDEAAVLTTIAGYAAQAVERAVFLDARVHVAHQLQRAMLTELPTVPGMDLAALYRPASADDMVGGDWYDAFPVPHPHGTRAPGLAVTVGDITGHDIHAATLMGQVRSMLRQAVLIKNGDGPASALTSLEYACRVLPLPASGTLVHAHLHHENDQWSMTWTNAGHPPPLLLHPDGHVSRLNDHGPLLHHTLAAVERDDHAVVLEPGSTLLLYTDGLIERAGHDLDTAIDHTAALLAAGASTPLPALLEEIADQVADEHAGDDTVLLALRIPAAR</sequence>
<gene>
    <name evidence="3" type="ORF">ACEZDB_34415</name>
</gene>
<dbReference type="Gene3D" id="3.60.40.10">
    <property type="entry name" value="PPM-type phosphatase domain"/>
    <property type="match status" value="1"/>
</dbReference>